<dbReference type="AlphaFoldDB" id="A0A418V8N0"/>
<dbReference type="PANTHER" id="PTHR36304">
    <property type="entry name" value="DOMAIN GTPASE-ACTIVATING PROTEIN, PUTATIVE-RELATED-RELATED"/>
    <property type="match status" value="1"/>
</dbReference>
<evidence type="ECO:0000313" key="3">
    <source>
        <dbReference type="Proteomes" id="UP000286287"/>
    </source>
</evidence>
<evidence type="ECO:0000259" key="1">
    <source>
        <dbReference type="Pfam" id="PF14332"/>
    </source>
</evidence>
<dbReference type="RefSeq" id="WP_119764559.1">
    <property type="nucleotide sequence ID" value="NZ_QYUJ01000014.1"/>
</dbReference>
<dbReference type="PANTHER" id="PTHR36304:SF4">
    <property type="entry name" value="DUF4388 DOMAIN-CONTAINING PROTEIN"/>
    <property type="match status" value="1"/>
</dbReference>
<organism evidence="2 3">
    <name type="scientific">Deinococcus cavernae</name>
    <dbReference type="NCBI Taxonomy" id="2320857"/>
    <lineage>
        <taxon>Bacteria</taxon>
        <taxon>Thermotogati</taxon>
        <taxon>Deinococcota</taxon>
        <taxon>Deinococci</taxon>
        <taxon>Deinococcales</taxon>
        <taxon>Deinococcaceae</taxon>
        <taxon>Deinococcus</taxon>
    </lineage>
</organism>
<dbReference type="EMBL" id="QYUJ01000014">
    <property type="protein sequence ID" value="RJF72432.1"/>
    <property type="molecule type" value="Genomic_DNA"/>
</dbReference>
<sequence>MVSGDLQVFPLLPVMQMLLSSGRSGEFTVDHPRGGTLWFEHGELTHARSGQLKGEAALQLMCSLDQGTFTFEADRMPPERTLNLKQDMALRRMLMDNESWAQLMRIFPDWSRTLRFTPRWTPQQPVTHPQYLALTLVGQGHNLRQMIDRSELPPRVLLDMLRPFVANGLIEVA</sequence>
<keyword evidence="3" id="KW-1185">Reference proteome</keyword>
<dbReference type="Proteomes" id="UP000286287">
    <property type="component" value="Unassembled WGS sequence"/>
</dbReference>
<accession>A0A418V8N0</accession>
<name>A0A418V8N0_9DEIO</name>
<protein>
    <submittedName>
        <fullName evidence="2">DUF4388 domain-containing protein</fullName>
    </submittedName>
</protein>
<dbReference type="Pfam" id="PF14332">
    <property type="entry name" value="DUF4388"/>
    <property type="match status" value="1"/>
</dbReference>
<proteinExistence type="predicted"/>
<feature type="domain" description="PatA-like N-terminal" evidence="1">
    <location>
        <begin position="3"/>
        <end position="96"/>
    </location>
</feature>
<reference evidence="2 3" key="1">
    <citation type="submission" date="2018-09" db="EMBL/GenBank/DDBJ databases">
        <authorList>
            <person name="Zhu H."/>
        </authorList>
    </citation>
    <scope>NUCLEOTIDE SEQUENCE [LARGE SCALE GENOMIC DNA]</scope>
    <source>
        <strain evidence="2 3">K2S05-167</strain>
    </source>
</reference>
<dbReference type="OrthoDB" id="9809380at2"/>
<dbReference type="InterPro" id="IPR025497">
    <property type="entry name" value="PatA-like_N"/>
</dbReference>
<gene>
    <name evidence="2" type="ORF">D3875_13610</name>
</gene>
<evidence type="ECO:0000313" key="2">
    <source>
        <dbReference type="EMBL" id="RJF72432.1"/>
    </source>
</evidence>
<comment type="caution">
    <text evidence="2">The sequence shown here is derived from an EMBL/GenBank/DDBJ whole genome shotgun (WGS) entry which is preliminary data.</text>
</comment>